<dbReference type="Gene3D" id="3.40.720.10">
    <property type="entry name" value="Alkaline Phosphatase, subunit A"/>
    <property type="match status" value="1"/>
</dbReference>
<comment type="similarity">
    <text evidence="2">Belongs to the sulfatase family.</text>
</comment>
<dbReference type="InterPro" id="IPR017850">
    <property type="entry name" value="Alkaline_phosphatase_core_sf"/>
</dbReference>
<evidence type="ECO:0000256" key="7">
    <source>
        <dbReference type="SAM" id="MobiDB-lite"/>
    </source>
</evidence>
<feature type="region of interest" description="Disordered" evidence="7">
    <location>
        <begin position="812"/>
        <end position="871"/>
    </location>
</feature>
<feature type="compositionally biased region" description="Polar residues" evidence="7">
    <location>
        <begin position="629"/>
        <end position="642"/>
    </location>
</feature>
<name>A0A8C4QL93_EPTBU</name>
<feature type="domain" description="Sulfatase N-terminal" evidence="8">
    <location>
        <begin position="65"/>
        <end position="409"/>
    </location>
</feature>
<dbReference type="GO" id="GO:0046872">
    <property type="term" value="F:metal ion binding"/>
    <property type="evidence" value="ECO:0007669"/>
    <property type="project" value="UniProtKB-KW"/>
</dbReference>
<feature type="compositionally biased region" description="Basic residues" evidence="7">
    <location>
        <begin position="824"/>
        <end position="871"/>
    </location>
</feature>
<evidence type="ECO:0000256" key="2">
    <source>
        <dbReference type="ARBA" id="ARBA00008779"/>
    </source>
</evidence>
<dbReference type="Proteomes" id="UP000694388">
    <property type="component" value="Unplaced"/>
</dbReference>
<keyword evidence="10" id="KW-1185">Reference proteome</keyword>
<feature type="compositionally biased region" description="Basic and acidic residues" evidence="7">
    <location>
        <begin position="561"/>
        <end position="570"/>
    </location>
</feature>
<comment type="cofactor">
    <cofactor evidence="1">
        <name>Ca(2+)</name>
        <dbReference type="ChEBI" id="CHEBI:29108"/>
    </cofactor>
</comment>
<dbReference type="PANTHER" id="PTHR10342:SF273">
    <property type="entry name" value="RE14504P"/>
    <property type="match status" value="1"/>
</dbReference>
<evidence type="ECO:0000256" key="4">
    <source>
        <dbReference type="ARBA" id="ARBA00022801"/>
    </source>
</evidence>
<accession>A0A8C4QL93</accession>
<dbReference type="Gene3D" id="3.30.1120.10">
    <property type="match status" value="2"/>
</dbReference>
<feature type="region of interest" description="Disordered" evidence="7">
    <location>
        <begin position="1096"/>
        <end position="1141"/>
    </location>
</feature>
<dbReference type="InterPro" id="IPR000917">
    <property type="entry name" value="Sulfatase_N"/>
</dbReference>
<keyword evidence="5" id="KW-0106">Calcium</keyword>
<dbReference type="GO" id="GO:0008484">
    <property type="term" value="F:sulfuric ester hydrolase activity"/>
    <property type="evidence" value="ECO:0007669"/>
    <property type="project" value="InterPro"/>
</dbReference>
<evidence type="ECO:0000256" key="6">
    <source>
        <dbReference type="ARBA" id="ARBA00023180"/>
    </source>
</evidence>
<reference evidence="9" key="2">
    <citation type="submission" date="2025-09" db="UniProtKB">
        <authorList>
            <consortium name="Ensembl"/>
        </authorList>
    </citation>
    <scope>IDENTIFICATION</scope>
</reference>
<keyword evidence="4" id="KW-0378">Hydrolase</keyword>
<protein>
    <recommendedName>
        <fullName evidence="8">Sulfatase N-terminal domain-containing protein</fullName>
    </recommendedName>
</protein>
<proteinExistence type="inferred from homology"/>
<dbReference type="PROSITE" id="PS00523">
    <property type="entry name" value="SULFATASE_1"/>
    <property type="match status" value="1"/>
</dbReference>
<dbReference type="GeneTree" id="ENSGT00940000157656"/>
<feature type="compositionally biased region" description="Polar residues" evidence="7">
    <location>
        <begin position="986"/>
        <end position="1018"/>
    </location>
</feature>
<organism evidence="9 10">
    <name type="scientific">Eptatretus burgeri</name>
    <name type="common">Inshore hagfish</name>
    <dbReference type="NCBI Taxonomy" id="7764"/>
    <lineage>
        <taxon>Eukaryota</taxon>
        <taxon>Metazoa</taxon>
        <taxon>Chordata</taxon>
        <taxon>Craniata</taxon>
        <taxon>Vertebrata</taxon>
        <taxon>Cyclostomata</taxon>
        <taxon>Myxini</taxon>
        <taxon>Myxiniformes</taxon>
        <taxon>Myxinidae</taxon>
        <taxon>Eptatretinae</taxon>
        <taxon>Eptatretus</taxon>
    </lineage>
</organism>
<evidence type="ECO:0000256" key="5">
    <source>
        <dbReference type="ARBA" id="ARBA00022837"/>
    </source>
</evidence>
<evidence type="ECO:0000256" key="1">
    <source>
        <dbReference type="ARBA" id="ARBA00001913"/>
    </source>
</evidence>
<reference evidence="9" key="1">
    <citation type="submission" date="2025-08" db="UniProtKB">
        <authorList>
            <consortium name="Ensembl"/>
        </authorList>
    </citation>
    <scope>IDENTIFICATION</scope>
</reference>
<feature type="region of interest" description="Disordered" evidence="7">
    <location>
        <begin position="614"/>
        <end position="644"/>
    </location>
</feature>
<evidence type="ECO:0000256" key="3">
    <source>
        <dbReference type="ARBA" id="ARBA00022723"/>
    </source>
</evidence>
<evidence type="ECO:0000259" key="8">
    <source>
        <dbReference type="Pfam" id="PF00884"/>
    </source>
</evidence>
<dbReference type="Pfam" id="PF00884">
    <property type="entry name" value="Sulfatase"/>
    <property type="match status" value="1"/>
</dbReference>
<dbReference type="SUPFAM" id="SSF53649">
    <property type="entry name" value="Alkaline phosphatase-like"/>
    <property type="match status" value="2"/>
</dbReference>
<dbReference type="Ensembl" id="ENSEBUT00000017184.1">
    <property type="protein sequence ID" value="ENSEBUP00000016608.1"/>
    <property type="gene ID" value="ENSEBUG00000010421.1"/>
</dbReference>
<evidence type="ECO:0000313" key="10">
    <source>
        <dbReference type="Proteomes" id="UP000694388"/>
    </source>
</evidence>
<dbReference type="CDD" id="cd16029">
    <property type="entry name" value="4-S"/>
    <property type="match status" value="1"/>
</dbReference>
<feature type="region of interest" description="Disordered" evidence="7">
    <location>
        <begin position="986"/>
        <end position="1019"/>
    </location>
</feature>
<evidence type="ECO:0000313" key="9">
    <source>
        <dbReference type="Ensembl" id="ENSEBUP00000016608.1"/>
    </source>
</evidence>
<feature type="region of interest" description="Disordered" evidence="7">
    <location>
        <begin position="710"/>
        <end position="733"/>
    </location>
</feature>
<feature type="compositionally biased region" description="Basic residues" evidence="7">
    <location>
        <begin position="614"/>
        <end position="628"/>
    </location>
</feature>
<dbReference type="PANTHER" id="PTHR10342">
    <property type="entry name" value="ARYLSULFATASE"/>
    <property type="match status" value="1"/>
</dbReference>
<dbReference type="InterPro" id="IPR024607">
    <property type="entry name" value="Sulfatase_CS"/>
</dbReference>
<feature type="region of interest" description="Disordered" evidence="7">
    <location>
        <begin position="561"/>
        <end position="581"/>
    </location>
</feature>
<dbReference type="AlphaFoldDB" id="A0A8C4QL93"/>
<keyword evidence="6" id="KW-0325">Glycoprotein</keyword>
<sequence length="1169" mass="131585">MSWWTFRITRGLSRSVAQSPVRPPSVGSGMLLQQFNQILPVLLLSVCFASHSTPTDPHTEGAPRPHIIFLLADDQGWGDVGYHSAGVQTPTMDQLSGEGVRLESYYVQPLCTPSRSALMTGRYEIHTGLQHSVIRLQQPTCLPTDGVTLPKLLATHGYSCHMVGKWHLGYSHSHCLPTSNGFHSFFGHLGGSADHYTRLACAGRGLCGFDMMEQKVETEWTEGSGASGSWNMENSTAGERNAAGLLRLGEYSTEMFAKRAEEIISRHAETEKESPLFMYVAFTAPHAPLQAPRRYAAPHRAQHSVPRRTFLAMLSALDAAVANITRSLQRHGLYNNSVIVYSSDNGGQPYSGGSNWPLRGRKGTNWEGGVRSVGFLHSPLIPVHHRGVSSTSLIHITDWLPTFARLAGAKLPSDGPTLDGYDQWDAITRRRRSPRTEILHNIDLLRKVPVPLPSWPPPSWGWDPRVQAAVRVGRWKLLTGSPGQGDWVPPPGMHRAPPQPPGAWWRLEWVRETAAEAAAETDEVIDDEEEEEEEDMQYHTNWKHNWVIDVDGNIVWEEGTERELEEENSHKNQGQGNVQIKVESDQVRGIPIQEMEEIHKEQSNNGKERMLKRTLTKGRSRRHPKRRQLINTPGQETNSSIDHQPLFRTVISKGKPNQRTRTTSTRLQPFRAEVHPKIFDQPINTKKINCNIRTIKNSKIGCIANQAPAIPRKGKRGSKLRGQFSRPSRKETSVVSRRCHAHNHPLKIKKVKTPAALALKKRRSSKDKKKQMHAATTKLKRIPSRGRHTHKSVKGLGRAERVCAPRLSIKRKTIVRSGGNSRKMAGKLKNKSTRRYNQRLSSKRKTSRANKRPSTRRAARKHHSKKPSTKLHKKITVMSLTRKQSIRNEKRKKKKILKDVAHTSGTLKLLWLFDIHADPYERHDLSALYPHVVRALLTRLVHFNKSSTPARFLPYDRKARPGPHGFWRPWLPQSLSNGSVYSTSPNWFSSGANENNTMENASGPDQPTPGNGSNSTEGFPNLLSGHALVKRIWRTRQLYGRRALRRGIAGKGVEEMILNGKGFEKPDKRTSVGKVHGIAGKRKTLGLKKPNKFKKIAKGKKQGNLGADGSARKAMQRKLGGKRQTDKRGQNKKNKKETIQGKMRNNRCRLCGLLDYFKYLNLRLMTGRL</sequence>
<dbReference type="InterPro" id="IPR047115">
    <property type="entry name" value="ARSB"/>
</dbReference>
<keyword evidence="3" id="KW-0479">Metal-binding</keyword>